<gene>
    <name evidence="2" type="ORF">B1207_04845</name>
</gene>
<name>A0A364LLA0_9GAMM</name>
<proteinExistence type="predicted"/>
<dbReference type="Proteomes" id="UP000249458">
    <property type="component" value="Unassembled WGS sequence"/>
</dbReference>
<organism evidence="2 3">
    <name type="scientific">Legionella quinlivanii</name>
    <dbReference type="NCBI Taxonomy" id="45073"/>
    <lineage>
        <taxon>Bacteria</taxon>
        <taxon>Pseudomonadati</taxon>
        <taxon>Pseudomonadota</taxon>
        <taxon>Gammaproteobacteria</taxon>
        <taxon>Legionellales</taxon>
        <taxon>Legionellaceae</taxon>
        <taxon>Legionella</taxon>
    </lineage>
</organism>
<dbReference type="PROSITE" id="PS50297">
    <property type="entry name" value="ANK_REP_REGION"/>
    <property type="match status" value="1"/>
</dbReference>
<dbReference type="EMBL" id="MVJN01000003">
    <property type="protein sequence ID" value="RAP37505.1"/>
    <property type="molecule type" value="Genomic_DNA"/>
</dbReference>
<reference evidence="2 3" key="1">
    <citation type="submission" date="2017-02" db="EMBL/GenBank/DDBJ databases">
        <title>Legionella quilivanii strain from human: case report and whole genome sequencing analysis.</title>
        <authorList>
            <person name="Lalancette C."/>
            <person name="Leduc J.-M."/>
            <person name="Levesque S."/>
            <person name="Fournier E."/>
            <person name="Saoud J."/>
            <person name="Faucher S.P."/>
            <person name="Bernard K."/>
            <person name="Martineau C."/>
            <person name="Longtin J."/>
        </authorList>
    </citation>
    <scope>NUCLEOTIDE SEQUENCE [LARGE SCALE GENOMIC DNA]</scope>
    <source>
        <strain evidence="2 3">ID143958</strain>
    </source>
</reference>
<dbReference type="Pfam" id="PF12796">
    <property type="entry name" value="Ank_2"/>
    <property type="match status" value="1"/>
</dbReference>
<accession>A0A364LLA0</accession>
<dbReference type="RefSeq" id="WP_112218859.1">
    <property type="nucleotide sequence ID" value="NZ_MVJN01000003.1"/>
</dbReference>
<dbReference type="SUPFAM" id="SSF48403">
    <property type="entry name" value="Ankyrin repeat"/>
    <property type="match status" value="1"/>
</dbReference>
<dbReference type="Gene3D" id="1.25.40.20">
    <property type="entry name" value="Ankyrin repeat-containing domain"/>
    <property type="match status" value="1"/>
</dbReference>
<keyword evidence="1" id="KW-0040">ANK repeat</keyword>
<dbReference type="InterPro" id="IPR002110">
    <property type="entry name" value="Ankyrin_rpt"/>
</dbReference>
<dbReference type="SMART" id="SM00248">
    <property type="entry name" value="ANK"/>
    <property type="match status" value="2"/>
</dbReference>
<sequence length="76" mass="8487">MNHPSFLPNQSDCFKDTLMHNLASYTQAESIAILEVILQAGGDPNLQNHRGETPLMLACRSKNKEMAELLLRYGAK</sequence>
<feature type="repeat" description="ANK" evidence="1">
    <location>
        <begin position="50"/>
        <end position="76"/>
    </location>
</feature>
<dbReference type="AlphaFoldDB" id="A0A364LLA0"/>
<protein>
    <submittedName>
        <fullName evidence="2">Uncharacterized protein</fullName>
    </submittedName>
</protein>
<evidence type="ECO:0000256" key="1">
    <source>
        <dbReference type="PROSITE-ProRule" id="PRU00023"/>
    </source>
</evidence>
<dbReference type="PROSITE" id="PS50088">
    <property type="entry name" value="ANK_REPEAT"/>
    <property type="match status" value="1"/>
</dbReference>
<evidence type="ECO:0000313" key="2">
    <source>
        <dbReference type="EMBL" id="RAP37505.1"/>
    </source>
</evidence>
<comment type="caution">
    <text evidence="2">The sequence shown here is derived from an EMBL/GenBank/DDBJ whole genome shotgun (WGS) entry which is preliminary data.</text>
</comment>
<evidence type="ECO:0000313" key="3">
    <source>
        <dbReference type="Proteomes" id="UP000249458"/>
    </source>
</evidence>
<dbReference type="InterPro" id="IPR036770">
    <property type="entry name" value="Ankyrin_rpt-contain_sf"/>
</dbReference>